<dbReference type="EMBL" id="CP045798">
    <property type="protein sequence ID" value="QNB46847.1"/>
    <property type="molecule type" value="Genomic_DNA"/>
</dbReference>
<reference evidence="1 2" key="1">
    <citation type="journal article" date="2019" name="Front. Microbiol.">
        <title>Thermoanaerosceptrum fracticalcis gen. nov. sp. nov., a Novel Fumarate-Fermenting Microorganism From a Deep Fractured Carbonate Aquifer of the US Great Basin.</title>
        <authorList>
            <person name="Hamilton-Brehm S.D."/>
            <person name="Stewart L.E."/>
            <person name="Zavarin M."/>
            <person name="Caldwell M."/>
            <person name="Lawson P.A."/>
            <person name="Onstott T.C."/>
            <person name="Grzymski J."/>
            <person name="Neveux I."/>
            <person name="Lollar B.S."/>
            <person name="Russell C.E."/>
            <person name="Moser D.P."/>
        </authorList>
    </citation>
    <scope>NUCLEOTIDE SEQUENCE [LARGE SCALE GENOMIC DNA]</scope>
    <source>
        <strain evidence="1 2">DRI-13</strain>
    </source>
</reference>
<gene>
    <name evidence="1" type="ORF">BR63_11315</name>
</gene>
<dbReference type="KEGG" id="tfr:BR63_11315"/>
<organism evidence="1 2">
    <name type="scientific">Thermanaerosceptrum fracticalcis</name>
    <dbReference type="NCBI Taxonomy" id="1712410"/>
    <lineage>
        <taxon>Bacteria</taxon>
        <taxon>Bacillati</taxon>
        <taxon>Bacillota</taxon>
        <taxon>Clostridia</taxon>
        <taxon>Eubacteriales</taxon>
        <taxon>Peptococcaceae</taxon>
        <taxon>Thermanaerosceptrum</taxon>
    </lineage>
</organism>
<evidence type="ECO:0000313" key="2">
    <source>
        <dbReference type="Proteomes" id="UP000515847"/>
    </source>
</evidence>
<protein>
    <submittedName>
        <fullName evidence="1">Uncharacterized protein</fullName>
    </submittedName>
</protein>
<keyword evidence="2" id="KW-1185">Reference proteome</keyword>
<dbReference type="Proteomes" id="UP000515847">
    <property type="component" value="Chromosome"/>
</dbReference>
<dbReference type="RefSeq" id="WP_034420286.1">
    <property type="nucleotide sequence ID" value="NZ_CP045798.1"/>
</dbReference>
<evidence type="ECO:0000313" key="1">
    <source>
        <dbReference type="EMBL" id="QNB46847.1"/>
    </source>
</evidence>
<name>A0A7G6E443_THEFR</name>
<sequence length="65" mass="7130">MAKLKARVTVITVPHPNPQAAIDVVANIIVKQLLEEEKKQLKTDFDAEGGEKCEEIPYSANVLQG</sequence>
<proteinExistence type="predicted"/>
<dbReference type="AlphaFoldDB" id="A0A7G6E443"/>
<accession>A0A7G6E443</accession>